<feature type="non-terminal residue" evidence="3">
    <location>
        <position position="1"/>
    </location>
</feature>
<protein>
    <submittedName>
        <fullName evidence="3">ATP-binding protein</fullName>
    </submittedName>
</protein>
<keyword evidence="3" id="KW-0067">ATP-binding</keyword>
<comment type="caution">
    <text evidence="3">The sequence shown here is derived from an EMBL/GenBank/DDBJ whole genome shotgun (WGS) entry which is preliminary data.</text>
</comment>
<accession>A0A2M8ITN0</accession>
<organism evidence="3 4">
    <name type="scientific">Pseudooceanicola lipolyticus</name>
    <dbReference type="NCBI Taxonomy" id="2029104"/>
    <lineage>
        <taxon>Bacteria</taxon>
        <taxon>Pseudomonadati</taxon>
        <taxon>Pseudomonadota</taxon>
        <taxon>Alphaproteobacteria</taxon>
        <taxon>Rhodobacterales</taxon>
        <taxon>Paracoccaceae</taxon>
        <taxon>Pseudooceanicola</taxon>
    </lineage>
</organism>
<dbReference type="InterPro" id="IPR035421">
    <property type="entry name" value="Terminase_6C"/>
</dbReference>
<proteinExistence type="predicted"/>
<keyword evidence="4" id="KW-1185">Reference proteome</keyword>
<dbReference type="Gene3D" id="3.30.420.240">
    <property type="match status" value="1"/>
</dbReference>
<sequence length="162" mass="17528">GPEADACGIVVAGARMQGPPQDWCAYVLADRTVQGVSPHGWAQAAVAAMEAFGAERLVAEVNQGGQLVQEVIRQVDAFVPFTAVHAARGKAARAEPVAALYEQGRVRHVDKLDALEDQMGRMTLHRYEGKGSPDRVDALVWALHELMIAPAAKYRFPRARMA</sequence>
<evidence type="ECO:0000313" key="3">
    <source>
        <dbReference type="EMBL" id="PJE33886.1"/>
    </source>
</evidence>
<keyword evidence="1" id="KW-1188">Viral release from host cell</keyword>
<dbReference type="GO" id="GO:0005524">
    <property type="term" value="F:ATP binding"/>
    <property type="evidence" value="ECO:0007669"/>
    <property type="project" value="UniProtKB-KW"/>
</dbReference>
<reference evidence="3 4" key="1">
    <citation type="journal article" date="2018" name="Int. J. Syst. Evol. Microbiol.">
        <title>Pseudooceanicola lipolyticus sp. nov., a marine alphaproteobacterium, reclassification of Oceanicola flagellatus as Pseudooceanicola flagellatus comb. nov. and emended description of the genus Pseudooceanicola.</title>
        <authorList>
            <person name="Huang M.-M."/>
            <person name="Guo L.-L."/>
            <person name="Wu Y.-H."/>
            <person name="Lai Q.-L."/>
            <person name="Shao Z.-Z."/>
            <person name="Wang C.-S."/>
            <person name="Wu M."/>
            <person name="Xu X.-W."/>
        </authorList>
    </citation>
    <scope>NUCLEOTIDE SEQUENCE [LARGE SCALE GENOMIC DNA]</scope>
    <source>
        <strain evidence="3 4">157</strain>
    </source>
</reference>
<feature type="domain" description="Terminase large subunit gp17-like C-terminal" evidence="2">
    <location>
        <begin position="4"/>
        <end position="145"/>
    </location>
</feature>
<evidence type="ECO:0000313" key="4">
    <source>
        <dbReference type="Proteomes" id="UP000231553"/>
    </source>
</evidence>
<dbReference type="Proteomes" id="UP000231553">
    <property type="component" value="Unassembled WGS sequence"/>
</dbReference>
<gene>
    <name evidence="3" type="ORF">CVM52_25140</name>
</gene>
<name>A0A2M8ITN0_9RHOB</name>
<evidence type="ECO:0000259" key="2">
    <source>
        <dbReference type="Pfam" id="PF17289"/>
    </source>
</evidence>
<evidence type="ECO:0000256" key="1">
    <source>
        <dbReference type="ARBA" id="ARBA00022612"/>
    </source>
</evidence>
<dbReference type="AlphaFoldDB" id="A0A2M8ITN0"/>
<dbReference type="EMBL" id="PGTB01000294">
    <property type="protein sequence ID" value="PJE33886.1"/>
    <property type="molecule type" value="Genomic_DNA"/>
</dbReference>
<dbReference type="Pfam" id="PF17289">
    <property type="entry name" value="Terminase_6C"/>
    <property type="match status" value="1"/>
</dbReference>
<keyword evidence="3" id="KW-0547">Nucleotide-binding</keyword>